<accession>A0ABQ8XGH3</accession>
<dbReference type="InterPro" id="IPR002219">
    <property type="entry name" value="PKC_DAG/PE"/>
</dbReference>
<dbReference type="Proteomes" id="UP001150062">
    <property type="component" value="Unassembled WGS sequence"/>
</dbReference>
<gene>
    <name evidence="2" type="ORF">M0813_06329</name>
</gene>
<dbReference type="EMBL" id="JAOAOG010000308">
    <property type="protein sequence ID" value="KAJ6230763.1"/>
    <property type="molecule type" value="Genomic_DNA"/>
</dbReference>
<evidence type="ECO:0000259" key="1">
    <source>
        <dbReference type="PROSITE" id="PS50081"/>
    </source>
</evidence>
<name>A0ABQ8XGH3_9EUKA</name>
<dbReference type="Pfam" id="PF13843">
    <property type="entry name" value="DDE_Tnp_1_7"/>
    <property type="match status" value="1"/>
</dbReference>
<dbReference type="InterPro" id="IPR029526">
    <property type="entry name" value="PGBD"/>
</dbReference>
<organism evidence="2 3">
    <name type="scientific">Anaeramoeba flamelloides</name>
    <dbReference type="NCBI Taxonomy" id="1746091"/>
    <lineage>
        <taxon>Eukaryota</taxon>
        <taxon>Metamonada</taxon>
        <taxon>Anaeramoebidae</taxon>
        <taxon>Anaeramoeba</taxon>
    </lineage>
</organism>
<protein>
    <submittedName>
        <fullName evidence="2">Piggybac transposable element-derived protein</fullName>
    </submittedName>
</protein>
<dbReference type="PANTHER" id="PTHR46599:SF3">
    <property type="entry name" value="PIGGYBAC TRANSPOSABLE ELEMENT-DERIVED PROTEIN 4"/>
    <property type="match status" value="1"/>
</dbReference>
<dbReference type="PROSITE" id="PS50081">
    <property type="entry name" value="ZF_DAG_PE_2"/>
    <property type="match status" value="1"/>
</dbReference>
<evidence type="ECO:0000313" key="2">
    <source>
        <dbReference type="EMBL" id="KAJ6230763.1"/>
    </source>
</evidence>
<comment type="caution">
    <text evidence="2">The sequence shown here is derived from an EMBL/GenBank/DDBJ whole genome shotgun (WGS) entry which is preliminary data.</text>
</comment>
<evidence type="ECO:0000313" key="3">
    <source>
        <dbReference type="Proteomes" id="UP001150062"/>
    </source>
</evidence>
<dbReference type="PANTHER" id="PTHR46599">
    <property type="entry name" value="PIGGYBAC TRANSPOSABLE ELEMENT-DERIVED PROTEIN 4"/>
    <property type="match status" value="1"/>
</dbReference>
<reference evidence="2" key="1">
    <citation type="submission" date="2022-08" db="EMBL/GenBank/DDBJ databases">
        <title>Novel sulfate-reducing endosymbionts in the free-living metamonad Anaeramoeba.</title>
        <authorList>
            <person name="Jerlstrom-Hultqvist J."/>
            <person name="Cepicka I."/>
            <person name="Gallot-Lavallee L."/>
            <person name="Salas-Leiva D."/>
            <person name="Curtis B.A."/>
            <person name="Zahonova K."/>
            <person name="Pipaliya S."/>
            <person name="Dacks J."/>
            <person name="Roger A.J."/>
        </authorList>
    </citation>
    <scope>NUCLEOTIDE SEQUENCE</scope>
    <source>
        <strain evidence="2">Schooner1</strain>
    </source>
</reference>
<proteinExistence type="predicted"/>
<feature type="domain" description="Phorbol-ester/DAG-type" evidence="1">
    <location>
        <begin position="477"/>
        <end position="525"/>
    </location>
</feature>
<sequence length="526" mass="61948">MNPKISDHESLLNICKHYSISIYNQLECMLRNKAWFFTPLFYTTKPTNWNFAFDFFPEDNEEVIQSDTKVLYIRTGNLNIEIHSNFIYEEFFNTKLISEIDSQTMELRNKTKSKEKLQDLVYTQNLFTEIAEHDLDVENYYFTIETKNKRVEIPRIGTKQKLINEQNQRIHSSQPIIPIEIVPEIPISNIPEVVGKSHNLQEIEIKNENTPLKIKLNKIEIFTLVSEEFSKRRCAFRVRMPRKPANMGIKAWTVADNCNYVYTWDIFKGVSEKSKDTLLRMTKMAKLDDVEDFYHKVYADSYFGSLEAAEELVEIGVSFNLCVKNDRPSDLFKNNLHQDLRNGEWKSLLKSINGHKLLACTYRDKHKSSTKNVNIITDSINNLEIVKGEKIKPKNIEDYSQNMQYVDRADQNVSSFLFPHKTFSWKKAVLFYYFKVLIHNSKIIFEKKNQQKITLINFISPLCDQLAGKRTIIGHIEHKIIRRQPKRDCSFCRNKFNKSSSTTIKCSGCDCYLHKRCFDYIHYIFK</sequence>
<keyword evidence="3" id="KW-1185">Reference proteome</keyword>